<dbReference type="SUPFAM" id="SSF53474">
    <property type="entry name" value="alpha/beta-Hydrolases"/>
    <property type="match status" value="1"/>
</dbReference>
<dbReference type="EMBL" id="BORB01000003">
    <property type="protein sequence ID" value="GIN56262.1"/>
    <property type="molecule type" value="Genomic_DNA"/>
</dbReference>
<reference evidence="1 2" key="1">
    <citation type="submission" date="2021-03" db="EMBL/GenBank/DDBJ databases">
        <title>Antimicrobial resistance genes in bacteria isolated from Japanese honey, and their potential for conferring macrolide and lincosamide resistance in the American foulbrood pathogen Paenibacillus larvae.</title>
        <authorList>
            <person name="Okamoto M."/>
            <person name="Kumagai M."/>
            <person name="Kanamori H."/>
            <person name="Takamatsu D."/>
        </authorList>
    </citation>
    <scope>NUCLEOTIDE SEQUENCE [LARGE SCALE GENOMIC DNA]</scope>
    <source>
        <strain evidence="1 2">J8TS2</strain>
    </source>
</reference>
<organism evidence="1 2">
    <name type="scientific">Lederbergia ruris</name>
    <dbReference type="NCBI Taxonomy" id="217495"/>
    <lineage>
        <taxon>Bacteria</taxon>
        <taxon>Bacillati</taxon>
        <taxon>Bacillota</taxon>
        <taxon>Bacilli</taxon>
        <taxon>Bacillales</taxon>
        <taxon>Bacillaceae</taxon>
        <taxon>Lederbergia</taxon>
    </lineage>
</organism>
<evidence type="ECO:0000313" key="1">
    <source>
        <dbReference type="EMBL" id="GIN56262.1"/>
    </source>
</evidence>
<keyword evidence="2" id="KW-1185">Reference proteome</keyword>
<comment type="caution">
    <text evidence="1">The sequence shown here is derived from an EMBL/GenBank/DDBJ whole genome shotgun (WGS) entry which is preliminary data.</text>
</comment>
<dbReference type="Gene3D" id="3.40.50.1820">
    <property type="entry name" value="alpha/beta hydrolase"/>
    <property type="match status" value="1"/>
</dbReference>
<dbReference type="Proteomes" id="UP000679950">
    <property type="component" value="Unassembled WGS sequence"/>
</dbReference>
<accession>A0ABQ4KE62</accession>
<dbReference type="RefSeq" id="WP_246516726.1">
    <property type="nucleotide sequence ID" value="NZ_BORB01000003.1"/>
</dbReference>
<protein>
    <submittedName>
        <fullName evidence="1">Uncharacterized protein</fullName>
    </submittedName>
</protein>
<name>A0ABQ4KE62_9BACI</name>
<gene>
    <name evidence="1" type="ORF">J8TS2_05810</name>
</gene>
<evidence type="ECO:0000313" key="2">
    <source>
        <dbReference type="Proteomes" id="UP000679950"/>
    </source>
</evidence>
<dbReference type="InterPro" id="IPR029058">
    <property type="entry name" value="AB_hydrolase_fold"/>
</dbReference>
<proteinExistence type="predicted"/>
<sequence length="54" mass="6428">MLSEHLFQKEITVTKEVELAYLLSLPTDYNDNEKEFPLLLFLHGMGEEAMIWNW</sequence>